<keyword evidence="4 8" id="KW-1133">Transmembrane helix</keyword>
<evidence type="ECO:0000256" key="7">
    <source>
        <dbReference type="ARBA" id="ARBA00023211"/>
    </source>
</evidence>
<reference evidence="9 10" key="1">
    <citation type="submission" date="2023-07" db="EMBL/GenBank/DDBJ databases">
        <title>Genomic Encyclopedia of Type Strains, Phase IV (KMG-IV): sequencing the most valuable type-strain genomes for metagenomic binning, comparative biology and taxonomic classification.</title>
        <authorList>
            <person name="Goeker M."/>
        </authorList>
    </citation>
    <scope>NUCLEOTIDE SEQUENCE [LARGE SCALE GENOMIC DNA]</scope>
    <source>
        <strain evidence="9 10">DSM 45903</strain>
    </source>
</reference>
<organism evidence="9 10">
    <name type="scientific">Desmospora profundinema</name>
    <dbReference type="NCBI Taxonomy" id="1571184"/>
    <lineage>
        <taxon>Bacteria</taxon>
        <taxon>Bacillati</taxon>
        <taxon>Bacillota</taxon>
        <taxon>Bacilli</taxon>
        <taxon>Bacillales</taxon>
        <taxon>Thermoactinomycetaceae</taxon>
        <taxon>Desmospora</taxon>
    </lineage>
</organism>
<comment type="function">
    <text evidence="8">Probably functions as a manganese efflux pump.</text>
</comment>
<feature type="transmembrane region" description="Helical" evidence="8">
    <location>
        <begin position="12"/>
        <end position="30"/>
    </location>
</feature>
<dbReference type="InterPro" id="IPR022929">
    <property type="entry name" value="Put_MntP"/>
</dbReference>
<comment type="similarity">
    <text evidence="8">Belongs to the MntP (TC 9.B.29) family.</text>
</comment>
<name>A0ABU1IL47_9BACL</name>
<evidence type="ECO:0000256" key="6">
    <source>
        <dbReference type="ARBA" id="ARBA00023136"/>
    </source>
</evidence>
<accession>A0ABU1IL47</accession>
<evidence type="ECO:0000256" key="3">
    <source>
        <dbReference type="ARBA" id="ARBA00022692"/>
    </source>
</evidence>
<dbReference type="PANTHER" id="PTHR35529:SF1">
    <property type="entry name" value="MANGANESE EFFLUX PUMP MNTP-RELATED"/>
    <property type="match status" value="1"/>
</dbReference>
<dbReference type="Proteomes" id="UP001185012">
    <property type="component" value="Unassembled WGS sequence"/>
</dbReference>
<keyword evidence="6 8" id="KW-0472">Membrane</keyword>
<comment type="caution">
    <text evidence="9">The sequence shown here is derived from an EMBL/GenBank/DDBJ whole genome shotgun (WGS) entry which is preliminary data.</text>
</comment>
<feature type="transmembrane region" description="Helical" evidence="8">
    <location>
        <begin position="166"/>
        <end position="186"/>
    </location>
</feature>
<comment type="subcellular location">
    <subcellularLocation>
        <location evidence="8">Cell membrane</location>
        <topology evidence="8">Multi-pass membrane protein</topology>
    </subcellularLocation>
</comment>
<evidence type="ECO:0000313" key="9">
    <source>
        <dbReference type="EMBL" id="MDR6225500.1"/>
    </source>
</evidence>
<dbReference type="EMBL" id="JAVDQG010000003">
    <property type="protein sequence ID" value="MDR6225500.1"/>
    <property type="molecule type" value="Genomic_DNA"/>
</dbReference>
<feature type="transmembrane region" description="Helical" evidence="8">
    <location>
        <begin position="42"/>
        <end position="68"/>
    </location>
</feature>
<dbReference type="HAMAP" id="MF_01521">
    <property type="entry name" value="MntP_pump"/>
    <property type="match status" value="1"/>
</dbReference>
<evidence type="ECO:0000256" key="2">
    <source>
        <dbReference type="ARBA" id="ARBA00022475"/>
    </source>
</evidence>
<keyword evidence="10" id="KW-1185">Reference proteome</keyword>
<keyword evidence="7 8" id="KW-0464">Manganese</keyword>
<gene>
    <name evidence="8" type="primary">mntP</name>
    <name evidence="9" type="ORF">JOE21_001498</name>
</gene>
<keyword evidence="5 8" id="KW-0406">Ion transport</keyword>
<evidence type="ECO:0000256" key="5">
    <source>
        <dbReference type="ARBA" id="ARBA00023065"/>
    </source>
</evidence>
<protein>
    <recommendedName>
        <fullName evidence="8">Putative manganese efflux pump MntP</fullName>
    </recommendedName>
</protein>
<keyword evidence="3 8" id="KW-0812">Transmembrane</keyword>
<evidence type="ECO:0000313" key="10">
    <source>
        <dbReference type="Proteomes" id="UP001185012"/>
    </source>
</evidence>
<keyword evidence="1 8" id="KW-0813">Transport</keyword>
<dbReference type="Pfam" id="PF02659">
    <property type="entry name" value="Mntp"/>
    <property type="match status" value="1"/>
</dbReference>
<dbReference type="PANTHER" id="PTHR35529">
    <property type="entry name" value="MANGANESE EFFLUX PUMP MNTP-RELATED"/>
    <property type="match status" value="1"/>
</dbReference>
<evidence type="ECO:0000256" key="8">
    <source>
        <dbReference type="HAMAP-Rule" id="MF_01521"/>
    </source>
</evidence>
<evidence type="ECO:0000256" key="4">
    <source>
        <dbReference type="ARBA" id="ARBA00022989"/>
    </source>
</evidence>
<keyword evidence="2 8" id="KW-1003">Cell membrane</keyword>
<dbReference type="RefSeq" id="WP_309864267.1">
    <property type="nucleotide sequence ID" value="NZ_JAVDQG010000003.1"/>
</dbReference>
<proteinExistence type="inferred from homology"/>
<evidence type="ECO:0000256" key="1">
    <source>
        <dbReference type="ARBA" id="ARBA00022448"/>
    </source>
</evidence>
<feature type="transmembrane region" description="Helical" evidence="8">
    <location>
        <begin position="106"/>
        <end position="133"/>
    </location>
</feature>
<dbReference type="InterPro" id="IPR003810">
    <property type="entry name" value="Mntp/YtaF"/>
</dbReference>
<feature type="transmembrane region" description="Helical" evidence="8">
    <location>
        <begin position="139"/>
        <end position="159"/>
    </location>
</feature>
<sequence>MEWTLPQWGQLMTLFMIAIAMGMDAFSLGIGVGMRGILLRQAILVSITIGFFHTVMPLAGMVIGRVLGLFVEKIAVMVGGGLLIFLGVNMLYHARKQGEAGVLRDLASFWGIFLFSVSVSLDSLSAGLTLGLFEADTLLTMLLFGWMGMLMAGAGLLLGRRVGAWIGGYGEAVGGMILIGLGLRFLL</sequence>
<feature type="transmembrane region" description="Helical" evidence="8">
    <location>
        <begin position="74"/>
        <end position="94"/>
    </location>
</feature>